<organism evidence="3 4">
    <name type="scientific">Hyaloscypha hepaticicola</name>
    <dbReference type="NCBI Taxonomy" id="2082293"/>
    <lineage>
        <taxon>Eukaryota</taxon>
        <taxon>Fungi</taxon>
        <taxon>Dikarya</taxon>
        <taxon>Ascomycota</taxon>
        <taxon>Pezizomycotina</taxon>
        <taxon>Leotiomycetes</taxon>
        <taxon>Helotiales</taxon>
        <taxon>Hyaloscyphaceae</taxon>
        <taxon>Hyaloscypha</taxon>
    </lineage>
</organism>
<dbReference type="Proteomes" id="UP000235672">
    <property type="component" value="Unassembled WGS sequence"/>
</dbReference>
<keyword evidence="1" id="KW-0812">Transmembrane</keyword>
<sequence length="257" mass="28480">MARLVSGSFESDLELGPSIPIPAGPRRYHNYIEQVSLASQPARLPHYYAVHLLFDPYRETGISTANFNSLRYCDIQRITHKLFHLQHQLETGAVLSEADSEEMNRLLRAQATAIRDYEYMTKHLVPASHHQTQKLRPEANAVFPELSFPRNLTFPVSQRQEDVFGWASGRPARSVSVPVRIIASTILAVCGGALLIVPMVIMTFDTNRTKSIVTISCSVLLFGFFLGAIVRSKSSEIFIATTTYAAVLVVFVGAGNG</sequence>
<reference evidence="3 4" key="1">
    <citation type="submission" date="2016-05" db="EMBL/GenBank/DDBJ databases">
        <title>A degradative enzymes factory behind the ericoid mycorrhizal symbiosis.</title>
        <authorList>
            <consortium name="DOE Joint Genome Institute"/>
            <person name="Martino E."/>
            <person name="Morin E."/>
            <person name="Grelet G."/>
            <person name="Kuo A."/>
            <person name="Kohler A."/>
            <person name="Daghino S."/>
            <person name="Barry K."/>
            <person name="Choi C."/>
            <person name="Cichocki N."/>
            <person name="Clum A."/>
            <person name="Copeland A."/>
            <person name="Hainaut M."/>
            <person name="Haridas S."/>
            <person name="Labutti K."/>
            <person name="Lindquist E."/>
            <person name="Lipzen A."/>
            <person name="Khouja H.-R."/>
            <person name="Murat C."/>
            <person name="Ohm R."/>
            <person name="Olson A."/>
            <person name="Spatafora J."/>
            <person name="Veneault-Fourrey C."/>
            <person name="Henrissat B."/>
            <person name="Grigoriev I."/>
            <person name="Martin F."/>
            <person name="Perotto S."/>
        </authorList>
    </citation>
    <scope>NUCLEOTIDE SEQUENCE [LARGE SCALE GENOMIC DNA]</scope>
    <source>
        <strain evidence="3 4">UAMH 7357</strain>
    </source>
</reference>
<accession>A0A2J6QBB5</accession>
<keyword evidence="1" id="KW-1133">Transmembrane helix</keyword>
<name>A0A2J6QBB5_9HELO</name>
<dbReference type="InterPro" id="IPR046529">
    <property type="entry name" value="DUF6594"/>
</dbReference>
<feature type="transmembrane region" description="Helical" evidence="1">
    <location>
        <begin position="179"/>
        <end position="200"/>
    </location>
</feature>
<feature type="domain" description="DUF6594" evidence="2">
    <location>
        <begin position="92"/>
        <end position="249"/>
    </location>
</feature>
<evidence type="ECO:0000259" key="2">
    <source>
        <dbReference type="Pfam" id="PF20237"/>
    </source>
</evidence>
<proteinExistence type="predicted"/>
<dbReference type="OrthoDB" id="3498999at2759"/>
<evidence type="ECO:0000313" key="3">
    <source>
        <dbReference type="EMBL" id="PMD23560.1"/>
    </source>
</evidence>
<protein>
    <recommendedName>
        <fullName evidence="2">DUF6594 domain-containing protein</fullName>
    </recommendedName>
</protein>
<gene>
    <name evidence="3" type="ORF">NA56DRAFT_700949</name>
</gene>
<dbReference type="AlphaFoldDB" id="A0A2J6QBB5"/>
<dbReference type="EMBL" id="KZ613474">
    <property type="protein sequence ID" value="PMD23560.1"/>
    <property type="molecule type" value="Genomic_DNA"/>
</dbReference>
<dbReference type="Pfam" id="PF20237">
    <property type="entry name" value="DUF6594"/>
    <property type="match status" value="1"/>
</dbReference>
<keyword evidence="1" id="KW-0472">Membrane</keyword>
<feature type="transmembrane region" description="Helical" evidence="1">
    <location>
        <begin position="212"/>
        <end position="230"/>
    </location>
</feature>
<feature type="transmembrane region" description="Helical" evidence="1">
    <location>
        <begin position="237"/>
        <end position="255"/>
    </location>
</feature>
<keyword evidence="4" id="KW-1185">Reference proteome</keyword>
<evidence type="ECO:0000256" key="1">
    <source>
        <dbReference type="SAM" id="Phobius"/>
    </source>
</evidence>
<evidence type="ECO:0000313" key="4">
    <source>
        <dbReference type="Proteomes" id="UP000235672"/>
    </source>
</evidence>
<dbReference type="STRING" id="1745343.A0A2J6QBB5"/>